<dbReference type="SUPFAM" id="SSF88713">
    <property type="entry name" value="Glycoside hydrolase/deacetylase"/>
    <property type="match status" value="1"/>
</dbReference>
<dbReference type="RefSeq" id="WP_123203827.1">
    <property type="nucleotide sequence ID" value="NZ_RBEE01000001.1"/>
</dbReference>
<organism evidence="7 8">
    <name type="scientific">Pedobacter jejuensis</name>
    <dbReference type="NCBI Taxonomy" id="1268550"/>
    <lineage>
        <taxon>Bacteria</taxon>
        <taxon>Pseudomonadati</taxon>
        <taxon>Bacteroidota</taxon>
        <taxon>Sphingobacteriia</taxon>
        <taxon>Sphingobacteriales</taxon>
        <taxon>Sphingobacteriaceae</taxon>
        <taxon>Pedobacter</taxon>
    </lineage>
</organism>
<dbReference type="SUPFAM" id="SSF51445">
    <property type="entry name" value="(Trans)glycosidases"/>
    <property type="match status" value="1"/>
</dbReference>
<dbReference type="SMART" id="SM00636">
    <property type="entry name" value="Glyco_18"/>
    <property type="match status" value="1"/>
</dbReference>
<evidence type="ECO:0000256" key="4">
    <source>
        <dbReference type="SAM" id="Phobius"/>
    </source>
</evidence>
<feature type="transmembrane region" description="Helical" evidence="4">
    <location>
        <begin position="1058"/>
        <end position="1077"/>
    </location>
</feature>
<keyword evidence="3 7" id="KW-0808">Transferase</keyword>
<comment type="caution">
    <text evidence="7">The sequence shown here is derived from an EMBL/GenBank/DDBJ whole genome shotgun (WGS) entry which is preliminary data.</text>
</comment>
<protein>
    <submittedName>
        <fullName evidence="7">Glycosyltransferase</fullName>
    </submittedName>
</protein>
<evidence type="ECO:0000313" key="7">
    <source>
        <dbReference type="EMBL" id="RNL56845.1"/>
    </source>
</evidence>
<dbReference type="InterPro" id="IPR029070">
    <property type="entry name" value="Chitinase_insertion_sf"/>
</dbReference>
<keyword evidence="8" id="KW-1185">Reference proteome</keyword>
<keyword evidence="4" id="KW-0472">Membrane</keyword>
<keyword evidence="4" id="KW-0812">Transmembrane</keyword>
<dbReference type="Pfam" id="PF00535">
    <property type="entry name" value="Glycos_transf_2"/>
    <property type="match status" value="1"/>
</dbReference>
<feature type="domain" description="NodB homology" evidence="5">
    <location>
        <begin position="481"/>
        <end position="669"/>
    </location>
</feature>
<evidence type="ECO:0000259" key="5">
    <source>
        <dbReference type="PROSITE" id="PS51677"/>
    </source>
</evidence>
<keyword evidence="4" id="KW-1133">Transmembrane helix</keyword>
<dbReference type="OrthoDB" id="9766299at2"/>
<evidence type="ECO:0000313" key="8">
    <source>
        <dbReference type="Proteomes" id="UP000274046"/>
    </source>
</evidence>
<dbReference type="CDD" id="cd10962">
    <property type="entry name" value="CE4_GT2-like"/>
    <property type="match status" value="1"/>
</dbReference>
<proteinExistence type="inferred from homology"/>
<dbReference type="InterPro" id="IPR011330">
    <property type="entry name" value="Glyco_hydro/deAcase_b/a-brl"/>
</dbReference>
<keyword evidence="2" id="KW-0328">Glycosyltransferase</keyword>
<accession>A0A3N0C2W8</accession>
<dbReference type="Gene3D" id="3.20.20.370">
    <property type="entry name" value="Glycoside hydrolase/deacetylase"/>
    <property type="match status" value="1"/>
</dbReference>
<dbReference type="InterPro" id="IPR017853">
    <property type="entry name" value="GH"/>
</dbReference>
<dbReference type="GO" id="GO:0016810">
    <property type="term" value="F:hydrolase activity, acting on carbon-nitrogen (but not peptide) bonds"/>
    <property type="evidence" value="ECO:0007669"/>
    <property type="project" value="InterPro"/>
</dbReference>
<feature type="transmembrane region" description="Helical" evidence="4">
    <location>
        <begin position="711"/>
        <end position="736"/>
    </location>
</feature>
<feature type="domain" description="GH18" evidence="6">
    <location>
        <begin position="101"/>
        <end position="408"/>
    </location>
</feature>
<dbReference type="Pfam" id="PF01522">
    <property type="entry name" value="Polysacc_deac_1"/>
    <property type="match status" value="1"/>
</dbReference>
<dbReference type="InterPro" id="IPR011583">
    <property type="entry name" value="Chitinase_II/V-like_cat"/>
</dbReference>
<evidence type="ECO:0000259" key="6">
    <source>
        <dbReference type="PROSITE" id="PS51910"/>
    </source>
</evidence>
<dbReference type="CDD" id="cd06423">
    <property type="entry name" value="CESA_like"/>
    <property type="match status" value="1"/>
</dbReference>
<dbReference type="Pfam" id="PF00704">
    <property type="entry name" value="Glyco_hydro_18"/>
    <property type="match status" value="1"/>
</dbReference>
<sequence>MSGKQIFQTETKKRWHAFTWVSRTFFIVFVGAIICVALTLSSVQYPSLPYINTNSPLTQKQLQKLKKSQQYKDFTIEKSKLQKIKTDRANRILAKHGDKKRINMAFYVSWAGTVSKSLPDLKRNIGHLDMVATESFFLNGDSIVDKADTAALRVIHEGKKSAIAVVSNFNKDHWDGAAVQRLLNDMPAQQKLISNLINITGKYGYRGINIDFEELNLENREDFNNFMKNLYAQFHAKNLIVSQDISPENDDYSPEVLQHYNDYIVLMAYDQHTEGSNAGDVSHQEWVEEKLDDICSKMDANKVILALACYGYDWPEKSIGTSITYEAAITTAVNYKSRINYDSASANLNFSYKDGSGINHKVYFTDAATNFNLIRKADDWDIAGIALWRLGSEDKRLWQFISDDLSLAALKKKPVDFRKISPLNMGGIAYIGDGEILDLISTPNPGAVRFTLNKDNFTIANQQYMRLPTQYVIKRFGEADKKIVLTFDDGPDPVYTPQVLSILKKENVPGCFFVVGIMAEKNMELLRQEYDGGYEIGNHTFFHPDMSSIGPRRVKFELNATRRLIEAVTGHSTILFRAPFNADAEPQNTSEILPVAQSRKENYINIGELIDPEDWEPGKTADQIFNDVVKQKDNGNILLLHDAGGNREATVAALPRIIKYFKQQGYTFTTVGNLMGKKRSELMPAVNSSANSGFLGSGDYFFINFFYYGNILLNIVFSVAIVLAILRTLFIAYLAISQLKKAKKNAYKLISNPTEKVSIIIPAYNEEVTALQTINSLLKTTYPNFELIFVDDGSKDKTFDIINEHFGNHPLVKVFKKENGGKASALNFGITKASAEFIICIDADTQLKTDAVTELMRYFYSSKIAAVAGTVKVGNAHNIITKWQSIEYITAQNMDRRAFDLLNTITVVPGAIGAFRKQVVLEVGAFTTDTLAEDCDLTMRILRAGYEVKNCDAAIAYTEAPETVNMLLKQRFRWSFGVMQSFWKNRKTLLNKKYGYFGMVGMPNILIYQIILPLFSPLADLFMLISLISGLFSLSAINNLTLTGFTGILSLHNGFGQVLFYYLIFIFVDMIFAAIAFKMEHEKFKNLLYIFPQRFFWRQLMYIVLFRSFRKAIKGELETWGTLKRTGNVKEAMS</sequence>
<reference evidence="7 8" key="1">
    <citation type="submission" date="2018-10" db="EMBL/GenBank/DDBJ databases">
        <title>Genome sequencing of Pedobacter jejuensis TNB23.</title>
        <authorList>
            <person name="Cho Y.-J."/>
            <person name="Cho A."/>
            <person name="Kim O.-S."/>
        </authorList>
    </citation>
    <scope>NUCLEOTIDE SEQUENCE [LARGE SCALE GENOMIC DNA]</scope>
    <source>
        <strain evidence="7 8">TNB23</strain>
    </source>
</reference>
<dbReference type="Proteomes" id="UP000274046">
    <property type="component" value="Unassembled WGS sequence"/>
</dbReference>
<name>A0A3N0C2W8_9SPHI</name>
<dbReference type="Gene3D" id="3.90.550.10">
    <property type="entry name" value="Spore Coat Polysaccharide Biosynthesis Protein SpsA, Chain A"/>
    <property type="match status" value="1"/>
</dbReference>
<dbReference type="InterPro" id="IPR029044">
    <property type="entry name" value="Nucleotide-diphossugar_trans"/>
</dbReference>
<dbReference type="InterPro" id="IPR001223">
    <property type="entry name" value="Glyco_hydro18_cat"/>
</dbReference>
<dbReference type="GO" id="GO:0005975">
    <property type="term" value="P:carbohydrate metabolic process"/>
    <property type="evidence" value="ECO:0007669"/>
    <property type="project" value="InterPro"/>
</dbReference>
<gene>
    <name evidence="7" type="ORF">D7004_00055</name>
</gene>
<feature type="transmembrane region" description="Helical" evidence="4">
    <location>
        <begin position="1021"/>
        <end position="1051"/>
    </location>
</feature>
<dbReference type="Gene3D" id="3.20.20.80">
    <property type="entry name" value="Glycosidases"/>
    <property type="match status" value="1"/>
</dbReference>
<dbReference type="EMBL" id="RBEE01000001">
    <property type="protein sequence ID" value="RNL56845.1"/>
    <property type="molecule type" value="Genomic_DNA"/>
</dbReference>
<evidence type="ECO:0000256" key="1">
    <source>
        <dbReference type="ARBA" id="ARBA00006739"/>
    </source>
</evidence>
<evidence type="ECO:0000256" key="3">
    <source>
        <dbReference type="ARBA" id="ARBA00022679"/>
    </source>
</evidence>
<dbReference type="InterPro" id="IPR002509">
    <property type="entry name" value="NODB_dom"/>
</dbReference>
<feature type="transmembrane region" description="Helical" evidence="4">
    <location>
        <begin position="994"/>
        <end position="1015"/>
    </location>
</feature>
<dbReference type="PROSITE" id="PS51910">
    <property type="entry name" value="GH18_2"/>
    <property type="match status" value="1"/>
</dbReference>
<evidence type="ECO:0000256" key="2">
    <source>
        <dbReference type="ARBA" id="ARBA00022676"/>
    </source>
</evidence>
<dbReference type="SUPFAM" id="SSF53448">
    <property type="entry name" value="Nucleotide-diphospho-sugar transferases"/>
    <property type="match status" value="1"/>
</dbReference>
<comment type="similarity">
    <text evidence="1">Belongs to the glycosyltransferase 2 family.</text>
</comment>
<dbReference type="GO" id="GO:0016757">
    <property type="term" value="F:glycosyltransferase activity"/>
    <property type="evidence" value="ECO:0007669"/>
    <property type="project" value="UniProtKB-KW"/>
</dbReference>
<dbReference type="AlphaFoldDB" id="A0A3N0C2W8"/>
<dbReference type="GO" id="GO:0008061">
    <property type="term" value="F:chitin binding"/>
    <property type="evidence" value="ECO:0007669"/>
    <property type="project" value="InterPro"/>
</dbReference>
<dbReference type="InterPro" id="IPR001173">
    <property type="entry name" value="Glyco_trans_2-like"/>
</dbReference>
<feature type="transmembrane region" description="Helical" evidence="4">
    <location>
        <begin position="20"/>
        <end position="40"/>
    </location>
</feature>
<dbReference type="Gene3D" id="3.10.50.10">
    <property type="match status" value="1"/>
</dbReference>
<dbReference type="PANTHER" id="PTHR43630">
    <property type="entry name" value="POLY-BETA-1,6-N-ACETYL-D-GLUCOSAMINE SYNTHASE"/>
    <property type="match status" value="1"/>
</dbReference>
<dbReference type="PANTHER" id="PTHR43630:SF1">
    <property type="entry name" value="POLY-BETA-1,6-N-ACETYL-D-GLUCOSAMINE SYNTHASE"/>
    <property type="match status" value="1"/>
</dbReference>
<dbReference type="PROSITE" id="PS51677">
    <property type="entry name" value="NODB"/>
    <property type="match status" value="1"/>
</dbReference>